<gene>
    <name evidence="3" type="ORF">MW046_15295</name>
</gene>
<dbReference type="Proteomes" id="UP000831768">
    <property type="component" value="Plasmid unnamed2"/>
</dbReference>
<evidence type="ECO:0000313" key="4">
    <source>
        <dbReference type="Proteomes" id="UP000831768"/>
    </source>
</evidence>
<dbReference type="EMBL" id="CP096021">
    <property type="protein sequence ID" value="UPM44765.1"/>
    <property type="molecule type" value="Genomic_DNA"/>
</dbReference>
<protein>
    <submittedName>
        <fullName evidence="3">Beta-lactamase family protein</fullName>
    </submittedName>
</protein>
<dbReference type="SUPFAM" id="SSF56601">
    <property type="entry name" value="beta-lactamase/transpeptidase-like"/>
    <property type="match status" value="1"/>
</dbReference>
<dbReference type="PANTHER" id="PTHR46825:SF9">
    <property type="entry name" value="BETA-LACTAMASE-RELATED DOMAIN-CONTAINING PROTEIN"/>
    <property type="match status" value="1"/>
</dbReference>
<evidence type="ECO:0000256" key="1">
    <source>
        <dbReference type="SAM" id="MobiDB-lite"/>
    </source>
</evidence>
<dbReference type="InterPro" id="IPR012338">
    <property type="entry name" value="Beta-lactam/transpept-like"/>
</dbReference>
<accession>A0A8U0A6L0</accession>
<sequence length="443" mass="48045">MIRPSRRKVLATLGASAVGFVGCSASSSASTTSPKTTTPETATSTTTAEISTTGPPPAGVEAFEDAVPAFLRQWNIPGASVAVAKEGQLVFTRGYGLADKQCGAPVQPDSLFRIGSISKPVTAVVTLDLIERGQLALDDSVFEILDQFLPDDGPTDHRLTETTVRQHLRHTAGWDNAEIGFDPMFAPIQVAETEGVEPPASADTTVRFLTDQRLGYDPGTSYKYANIGYCTLGRVIEAVTDTAYESHVRENILSPLGISRMEIGATRLDDRLEDEVRYYGHETIESPFPGEGQVPRPYGAGHLPAHDANGGWVGSAIDLLRFVRGVDRRLGPRNLLTAETLDQMTARPNVPNWDGAQQFYGMGWGVIPNGDTAPTLWHDGSLPGSYGFLSHSGNNDLTIAALFNRRAPGRQLQTFTVQAQEMLLETLRNVSTWPDRDLFDQFP</sequence>
<reference evidence="3" key="1">
    <citation type="submission" date="2022-04" db="EMBL/GenBank/DDBJ databases">
        <title>Halocatena sp. nov., isolated from a salt lake.</title>
        <authorList>
            <person name="Cui H.-L."/>
        </authorList>
    </citation>
    <scope>NUCLEOTIDE SEQUENCE</scope>
    <source>
        <strain evidence="3">AD-1</strain>
        <plasmid evidence="3">unnamed2</plasmid>
    </source>
</reference>
<dbReference type="RefSeq" id="WP_247995419.1">
    <property type="nucleotide sequence ID" value="NZ_CP096021.1"/>
</dbReference>
<keyword evidence="3" id="KW-0614">Plasmid</keyword>
<dbReference type="GeneID" id="71929440"/>
<dbReference type="PROSITE" id="PS51257">
    <property type="entry name" value="PROKAR_LIPOPROTEIN"/>
    <property type="match status" value="1"/>
</dbReference>
<dbReference type="Pfam" id="PF00144">
    <property type="entry name" value="Beta-lactamase"/>
    <property type="match status" value="1"/>
</dbReference>
<keyword evidence="4" id="KW-1185">Reference proteome</keyword>
<feature type="compositionally biased region" description="Low complexity" evidence="1">
    <location>
        <begin position="24"/>
        <end position="53"/>
    </location>
</feature>
<proteinExistence type="predicted"/>
<feature type="domain" description="Beta-lactamase-related" evidence="2">
    <location>
        <begin position="64"/>
        <end position="409"/>
    </location>
</feature>
<organism evidence="3 4">
    <name type="scientific">Halocatena salina</name>
    <dbReference type="NCBI Taxonomy" id="2934340"/>
    <lineage>
        <taxon>Archaea</taxon>
        <taxon>Methanobacteriati</taxon>
        <taxon>Methanobacteriota</taxon>
        <taxon>Stenosarchaea group</taxon>
        <taxon>Halobacteria</taxon>
        <taxon>Halobacteriales</taxon>
        <taxon>Natronomonadaceae</taxon>
        <taxon>Halocatena</taxon>
    </lineage>
</organism>
<dbReference type="InterPro" id="IPR050491">
    <property type="entry name" value="AmpC-like"/>
</dbReference>
<dbReference type="AlphaFoldDB" id="A0A8U0A6L0"/>
<name>A0A8U0A6L0_9EURY</name>
<dbReference type="PANTHER" id="PTHR46825">
    <property type="entry name" value="D-ALANYL-D-ALANINE-CARBOXYPEPTIDASE/ENDOPEPTIDASE AMPH"/>
    <property type="match status" value="1"/>
</dbReference>
<dbReference type="KEGG" id="haad:MW046_15295"/>
<evidence type="ECO:0000313" key="3">
    <source>
        <dbReference type="EMBL" id="UPM44765.1"/>
    </source>
</evidence>
<evidence type="ECO:0000259" key="2">
    <source>
        <dbReference type="Pfam" id="PF00144"/>
    </source>
</evidence>
<dbReference type="InterPro" id="IPR001466">
    <property type="entry name" value="Beta-lactam-related"/>
</dbReference>
<geneLocation type="plasmid" evidence="3 4">
    <name>unnamed2</name>
</geneLocation>
<dbReference type="Gene3D" id="3.40.710.10">
    <property type="entry name" value="DD-peptidase/beta-lactamase superfamily"/>
    <property type="match status" value="1"/>
</dbReference>
<feature type="region of interest" description="Disordered" evidence="1">
    <location>
        <begin position="24"/>
        <end position="57"/>
    </location>
</feature>